<dbReference type="PANTHER" id="PTHR33307:SF6">
    <property type="entry name" value="ALPHA-RHAMNOSIDASE (EUROFUNG)-RELATED"/>
    <property type="match status" value="1"/>
</dbReference>
<dbReference type="Proteomes" id="UP000279236">
    <property type="component" value="Unassembled WGS sequence"/>
</dbReference>
<feature type="compositionally biased region" description="Polar residues" evidence="4">
    <location>
        <begin position="853"/>
        <end position="864"/>
    </location>
</feature>
<evidence type="ECO:0000256" key="4">
    <source>
        <dbReference type="SAM" id="MobiDB-lite"/>
    </source>
</evidence>
<dbReference type="InterPro" id="IPR008902">
    <property type="entry name" value="Rhamnosid_concanavalin"/>
</dbReference>
<evidence type="ECO:0000259" key="7">
    <source>
        <dbReference type="Pfam" id="PF17389"/>
    </source>
</evidence>
<feature type="domain" description="Alpha-L-rhamnosidase concanavalin-like" evidence="5">
    <location>
        <begin position="303"/>
        <end position="400"/>
    </location>
</feature>
<evidence type="ECO:0000259" key="8">
    <source>
        <dbReference type="Pfam" id="PF17390"/>
    </source>
</evidence>
<evidence type="ECO:0000259" key="5">
    <source>
        <dbReference type="Pfam" id="PF05592"/>
    </source>
</evidence>
<dbReference type="Gene3D" id="2.60.40.10">
    <property type="entry name" value="Immunoglobulins"/>
    <property type="match status" value="1"/>
</dbReference>
<dbReference type="InterPro" id="IPR035396">
    <property type="entry name" value="Bac_rhamnosid6H"/>
</dbReference>
<organism evidence="9 10">
    <name type="scientific">Apiotrichum porosum</name>
    <dbReference type="NCBI Taxonomy" id="105984"/>
    <lineage>
        <taxon>Eukaryota</taxon>
        <taxon>Fungi</taxon>
        <taxon>Dikarya</taxon>
        <taxon>Basidiomycota</taxon>
        <taxon>Agaricomycotina</taxon>
        <taxon>Tremellomycetes</taxon>
        <taxon>Trichosporonales</taxon>
        <taxon>Trichosporonaceae</taxon>
        <taxon>Apiotrichum</taxon>
    </lineage>
</organism>
<dbReference type="GO" id="GO:0030596">
    <property type="term" value="F:alpha-L-rhamnosidase activity"/>
    <property type="evidence" value="ECO:0007669"/>
    <property type="project" value="UniProtKB-EC"/>
</dbReference>
<dbReference type="Pfam" id="PF17389">
    <property type="entry name" value="Bac_rhamnosid6H"/>
    <property type="match status" value="1"/>
</dbReference>
<dbReference type="GeneID" id="39589888"/>
<comment type="catalytic activity">
    <reaction evidence="1">
        <text>Hydrolysis of terminal non-reducing alpha-L-rhamnose residues in alpha-L-rhamnosides.</text>
        <dbReference type="EC" id="3.2.1.40"/>
    </reaction>
</comment>
<dbReference type="InterPro" id="IPR013783">
    <property type="entry name" value="Ig-like_fold"/>
</dbReference>
<dbReference type="Pfam" id="PF17390">
    <property type="entry name" value="Bac_rhamnosid_C"/>
    <property type="match status" value="1"/>
</dbReference>
<proteinExistence type="predicted"/>
<feature type="region of interest" description="Disordered" evidence="4">
    <location>
        <begin position="842"/>
        <end position="864"/>
    </location>
</feature>
<comment type="caution">
    <text evidence="9">The sequence shown here is derived from an EMBL/GenBank/DDBJ whole genome shotgun (WGS) entry which is preliminary data.</text>
</comment>
<evidence type="ECO:0000313" key="9">
    <source>
        <dbReference type="EMBL" id="RSH76767.1"/>
    </source>
</evidence>
<dbReference type="Pfam" id="PF08531">
    <property type="entry name" value="Bac_rhamnosid_N"/>
    <property type="match status" value="1"/>
</dbReference>
<dbReference type="Pfam" id="PF05592">
    <property type="entry name" value="Bac_rhamnosid"/>
    <property type="match status" value="1"/>
</dbReference>
<sequence length="864" mass="94771">MVNVERITFEHYEPGSAVSVPSPRLSWRFEGLDTDWKQSGYTLSIKRASGTREFCVESDQSVLVPWPDTPLASREKASVQLVVTALDGKTLPAVSVNVRVAFLSSECWSARLIGAPVSDATKTKPPFRVSRSFNVDDIKDATLYATALGLYEVSINGVVVGDHVLSPGWQSYEYRLAYQVYNVTSLLRVGTNTITADVGEGWYAGRLGWAGGGRNIWGQQPGFMAALEVDEKVVVQTDNTWECSKTPIVSAEIYDGEHIDTTKGFDDKTRVEILPFPKARLHVPQAPPMRRTAEVAAVGILRSPSGKTIIDFGQNLVGWLKWAKQVDGTGQVTIRHGEVLENGELCVRPLRVCKATDRVDLGGRTQGLEPKFTFHGFRYAEIDGFPRSVELDDFVAIVVHTDFERTGTFDSSHRLLNQLHSNVVWSMRGNFLSVPMDCPQRDERLGWTGDLEAFCPAASFLFNACGTVGEWLGDVAAEQLDFGRGIPPMIVPCIFKDVYLKDNAPSFAIWGDVAVISPFDLYRSFGDLELLQTQYKSMLSWLDQGVRRSASGLWDPSNQQLGDWLDPRAPADDPGAGLTSALLVADAFLVHSTRLIAEISDLVGCPEAAIRYRAQHAQLVEAFRAEYVTPNSRIMSDTQCAYVLALAFGLEADAKQAAVWGDRLDRLVRTGCFKVGTGFAGTPLILGALAKAGKVQVAYRMLLEGQCPSWLYPVSKGATTIWERWDSMLPNGDINPGEMTSFNHYALGSVATFLHETIGGLHPVEPGWKHFRIQPQPGGSLTHAKAGLVTPYGAAACEWHLDGERLHVTAIVPPNTTAHIVLPAVDKVIGSGKHDFNVRWESEESWPPKAIASPNNSSPDTDPL</sequence>
<accession>A0A427XDF2</accession>
<dbReference type="InterPro" id="IPR013737">
    <property type="entry name" value="Bac_rhamnosid_N"/>
</dbReference>
<dbReference type="RefSeq" id="XP_028471914.1">
    <property type="nucleotide sequence ID" value="XM_028620872.1"/>
</dbReference>
<feature type="domain" description="Bacterial alpha-L-rhamnosidase N-terminal" evidence="6">
    <location>
        <begin position="137"/>
        <end position="292"/>
    </location>
</feature>
<dbReference type="EC" id="3.2.1.40" evidence="2"/>
<keyword evidence="3" id="KW-0378">Hydrolase</keyword>
<dbReference type="AlphaFoldDB" id="A0A427XDF2"/>
<name>A0A427XDF2_9TREE</name>
<reference evidence="9 10" key="1">
    <citation type="submission" date="2018-11" db="EMBL/GenBank/DDBJ databases">
        <title>Genome sequence of Apiotrichum porosum DSM 27194.</title>
        <authorList>
            <person name="Aliyu H."/>
            <person name="Gorte O."/>
            <person name="Ochsenreither K."/>
        </authorList>
    </citation>
    <scope>NUCLEOTIDE SEQUENCE [LARGE SCALE GENOMIC DNA]</scope>
    <source>
        <strain evidence="9 10">DSM 27194</strain>
    </source>
</reference>
<gene>
    <name evidence="9" type="ORF">EHS24_005345</name>
</gene>
<dbReference type="Gene3D" id="2.60.120.260">
    <property type="entry name" value="Galactose-binding domain-like"/>
    <property type="match status" value="2"/>
</dbReference>
<dbReference type="InterPro" id="IPR012341">
    <property type="entry name" value="6hp_glycosidase-like_sf"/>
</dbReference>
<feature type="domain" description="Alpha-L-rhamnosidase C-terminal" evidence="8">
    <location>
        <begin position="760"/>
        <end position="835"/>
    </location>
</feature>
<feature type="domain" description="Alpha-L-rhamnosidase six-hairpin glycosidase" evidence="7">
    <location>
        <begin position="404"/>
        <end position="758"/>
    </location>
</feature>
<dbReference type="InterPro" id="IPR035398">
    <property type="entry name" value="Bac_rhamnosid_C"/>
</dbReference>
<dbReference type="OrthoDB" id="10036721at2759"/>
<dbReference type="InterPro" id="IPR016007">
    <property type="entry name" value="Alpha_rhamnosid"/>
</dbReference>
<evidence type="ECO:0000313" key="10">
    <source>
        <dbReference type="Proteomes" id="UP000279236"/>
    </source>
</evidence>
<dbReference type="EMBL" id="RSCE01000021">
    <property type="protein sequence ID" value="RSH76767.1"/>
    <property type="molecule type" value="Genomic_DNA"/>
</dbReference>
<dbReference type="GO" id="GO:0005975">
    <property type="term" value="P:carbohydrate metabolic process"/>
    <property type="evidence" value="ECO:0007669"/>
    <property type="project" value="InterPro"/>
</dbReference>
<dbReference type="PANTHER" id="PTHR33307">
    <property type="entry name" value="ALPHA-RHAMNOSIDASE (EUROFUNG)"/>
    <property type="match status" value="1"/>
</dbReference>
<dbReference type="Pfam" id="PF25788">
    <property type="entry name" value="Ig_Rha78A_N"/>
    <property type="match status" value="1"/>
</dbReference>
<protein>
    <recommendedName>
        <fullName evidence="2">alpha-L-rhamnosidase</fullName>
        <ecNumber evidence="2">3.2.1.40</ecNumber>
    </recommendedName>
</protein>
<dbReference type="Gene3D" id="2.60.420.10">
    <property type="entry name" value="Maltose phosphorylase, domain 3"/>
    <property type="match status" value="1"/>
</dbReference>
<dbReference type="SUPFAM" id="SSF48208">
    <property type="entry name" value="Six-hairpin glycosidases"/>
    <property type="match status" value="1"/>
</dbReference>
<dbReference type="InterPro" id="IPR008928">
    <property type="entry name" value="6-hairpin_glycosidase_sf"/>
</dbReference>
<evidence type="ECO:0000256" key="1">
    <source>
        <dbReference type="ARBA" id="ARBA00001445"/>
    </source>
</evidence>
<evidence type="ECO:0000256" key="3">
    <source>
        <dbReference type="ARBA" id="ARBA00022801"/>
    </source>
</evidence>
<evidence type="ECO:0000259" key="6">
    <source>
        <dbReference type="Pfam" id="PF08531"/>
    </source>
</evidence>
<evidence type="ECO:0000256" key="2">
    <source>
        <dbReference type="ARBA" id="ARBA00012652"/>
    </source>
</evidence>
<dbReference type="Gene3D" id="1.50.10.10">
    <property type="match status" value="1"/>
</dbReference>
<keyword evidence="10" id="KW-1185">Reference proteome</keyword>